<dbReference type="CDD" id="cd03215">
    <property type="entry name" value="ABC_Carb_Monos_II"/>
    <property type="match status" value="1"/>
</dbReference>
<evidence type="ECO:0000256" key="9">
    <source>
        <dbReference type="SAM" id="MobiDB-lite"/>
    </source>
</evidence>
<feature type="domain" description="ABC transporter" evidence="10">
    <location>
        <begin position="7"/>
        <end position="499"/>
    </location>
</feature>
<keyword evidence="1" id="KW-0813">Transport</keyword>
<protein>
    <submittedName>
        <fullName evidence="11">Sugar ABC transporter ATP-binding protein</fullName>
    </submittedName>
</protein>
<dbReference type="CDD" id="cd03216">
    <property type="entry name" value="ABC_Carb_Monos_I"/>
    <property type="match status" value="1"/>
</dbReference>
<reference evidence="11 12" key="1">
    <citation type="submission" date="2022-03" db="EMBL/GenBank/DDBJ databases">
        <title>Pseudonocardia alaer sp. nov., a novel actinomycete isolated from reed forest soil.</title>
        <authorList>
            <person name="Wang L."/>
        </authorList>
    </citation>
    <scope>NUCLEOTIDE SEQUENCE [LARGE SCALE GENOMIC DNA]</scope>
    <source>
        <strain evidence="11 12">Y-16303</strain>
    </source>
</reference>
<dbReference type="Pfam" id="PF00005">
    <property type="entry name" value="ABC_tran"/>
    <property type="match status" value="2"/>
</dbReference>
<keyword evidence="12" id="KW-1185">Reference proteome</keyword>
<accession>A0ABS9TP43</accession>
<dbReference type="RefSeq" id="WP_241041117.1">
    <property type="nucleotide sequence ID" value="NZ_BAAAJF010000063.1"/>
</dbReference>
<evidence type="ECO:0000256" key="8">
    <source>
        <dbReference type="ARBA" id="ARBA00023136"/>
    </source>
</evidence>
<sequence length="516" mass="56569">MSEPLLLEARGVGKSFPGVRALQDMHIDLRRGEVLALVGENGAGKSTLMKLLSGIYTPDEGEFFLDGRPLQVSGPKHALEQGISIIHQEFNLMPDLTVAQNIFIGREPRSAGFFLGERTLNARAKELIDRLHLPLDPRQVVGSLTVARQQMVEIAKALSYEAKVLIMDEPTAALNDAEVQVLHDLIRRFRGPETGVIYISHRMDELKAISDRITVIRDGRYVDTLDTATTSMPEVIARMVGREITSDAEPEGVRTDRETVLSVRGLSTKALLKDVSFELQEGEILGFAGLMGAGRTEVARALVGADPVESGTITLRGEPIRITNPAEAAKHRIGYLSEDRKHLGLLLDQDVNANVVLSSIRDLFQSFGFVRSKAMRAKTNELVASLRIKTPSIDQTVKNLSGGNQQKVVIAKWLVKDCDVLIFDEPTRGIDVGAKEEIYRLLNELAAQGKSIIMISSELPEVLRMSHRIVVMSEGRITGRLSAEEATQESVMHFATLRPDSSDGPAEDSATKAGAR</sequence>
<dbReference type="EMBL" id="JAKXMK010000031">
    <property type="protein sequence ID" value="MCH6170312.1"/>
    <property type="molecule type" value="Genomic_DNA"/>
</dbReference>
<dbReference type="Gene3D" id="3.40.50.300">
    <property type="entry name" value="P-loop containing nucleotide triphosphate hydrolases"/>
    <property type="match status" value="2"/>
</dbReference>
<comment type="caution">
    <text evidence="11">The sequence shown here is derived from an EMBL/GenBank/DDBJ whole genome shotgun (WGS) entry which is preliminary data.</text>
</comment>
<dbReference type="InterPro" id="IPR027417">
    <property type="entry name" value="P-loop_NTPase"/>
</dbReference>
<evidence type="ECO:0000256" key="2">
    <source>
        <dbReference type="ARBA" id="ARBA00022475"/>
    </source>
</evidence>
<dbReference type="InterPro" id="IPR003439">
    <property type="entry name" value="ABC_transporter-like_ATP-bd"/>
</dbReference>
<keyword evidence="8" id="KW-0472">Membrane</keyword>
<evidence type="ECO:0000313" key="12">
    <source>
        <dbReference type="Proteomes" id="UP001299970"/>
    </source>
</evidence>
<keyword evidence="5" id="KW-0547">Nucleotide-binding</keyword>
<name>A0ABS9TP43_9PSEU</name>
<evidence type="ECO:0000256" key="3">
    <source>
        <dbReference type="ARBA" id="ARBA00022597"/>
    </source>
</evidence>
<dbReference type="InterPro" id="IPR050107">
    <property type="entry name" value="ABC_carbohydrate_import_ATPase"/>
</dbReference>
<evidence type="ECO:0000259" key="10">
    <source>
        <dbReference type="PROSITE" id="PS50893"/>
    </source>
</evidence>
<dbReference type="Proteomes" id="UP001299970">
    <property type="component" value="Unassembled WGS sequence"/>
</dbReference>
<dbReference type="PANTHER" id="PTHR43790">
    <property type="entry name" value="CARBOHYDRATE TRANSPORT ATP-BINDING PROTEIN MG119-RELATED"/>
    <property type="match status" value="1"/>
</dbReference>
<keyword evidence="2" id="KW-1003">Cell membrane</keyword>
<feature type="region of interest" description="Disordered" evidence="9">
    <location>
        <begin position="496"/>
        <end position="516"/>
    </location>
</feature>
<organism evidence="11 12">
    <name type="scientific">Pseudonocardia alaniniphila</name>
    <dbReference type="NCBI Taxonomy" id="75291"/>
    <lineage>
        <taxon>Bacteria</taxon>
        <taxon>Bacillati</taxon>
        <taxon>Actinomycetota</taxon>
        <taxon>Actinomycetes</taxon>
        <taxon>Pseudonocardiales</taxon>
        <taxon>Pseudonocardiaceae</taxon>
        <taxon>Pseudonocardia</taxon>
    </lineage>
</organism>
<evidence type="ECO:0000256" key="4">
    <source>
        <dbReference type="ARBA" id="ARBA00022737"/>
    </source>
</evidence>
<dbReference type="InterPro" id="IPR003593">
    <property type="entry name" value="AAA+_ATPase"/>
</dbReference>
<gene>
    <name evidence="11" type="ORF">MMF94_31815</name>
</gene>
<dbReference type="SUPFAM" id="SSF52540">
    <property type="entry name" value="P-loop containing nucleoside triphosphate hydrolases"/>
    <property type="match status" value="2"/>
</dbReference>
<dbReference type="PANTHER" id="PTHR43790:SF3">
    <property type="entry name" value="D-ALLOSE IMPORT ATP-BINDING PROTEIN ALSA-RELATED"/>
    <property type="match status" value="1"/>
</dbReference>
<evidence type="ECO:0000256" key="7">
    <source>
        <dbReference type="ARBA" id="ARBA00022967"/>
    </source>
</evidence>
<evidence type="ECO:0000256" key="6">
    <source>
        <dbReference type="ARBA" id="ARBA00022840"/>
    </source>
</evidence>
<dbReference type="PROSITE" id="PS50893">
    <property type="entry name" value="ABC_TRANSPORTER_2"/>
    <property type="match status" value="1"/>
</dbReference>
<dbReference type="InterPro" id="IPR017871">
    <property type="entry name" value="ABC_transporter-like_CS"/>
</dbReference>
<dbReference type="PROSITE" id="PS00211">
    <property type="entry name" value="ABC_TRANSPORTER_1"/>
    <property type="match status" value="1"/>
</dbReference>
<keyword evidence="3" id="KW-0762">Sugar transport</keyword>
<proteinExistence type="predicted"/>
<evidence type="ECO:0000256" key="1">
    <source>
        <dbReference type="ARBA" id="ARBA00022448"/>
    </source>
</evidence>
<keyword evidence="7" id="KW-1278">Translocase</keyword>
<keyword evidence="4" id="KW-0677">Repeat</keyword>
<evidence type="ECO:0000313" key="11">
    <source>
        <dbReference type="EMBL" id="MCH6170312.1"/>
    </source>
</evidence>
<dbReference type="SMART" id="SM00382">
    <property type="entry name" value="AAA"/>
    <property type="match status" value="2"/>
</dbReference>
<evidence type="ECO:0000256" key="5">
    <source>
        <dbReference type="ARBA" id="ARBA00022741"/>
    </source>
</evidence>
<dbReference type="GO" id="GO:0005524">
    <property type="term" value="F:ATP binding"/>
    <property type="evidence" value="ECO:0007669"/>
    <property type="project" value="UniProtKB-KW"/>
</dbReference>
<keyword evidence="6 11" id="KW-0067">ATP-binding</keyword>